<feature type="compositionally biased region" description="Polar residues" evidence="1">
    <location>
        <begin position="56"/>
        <end position="73"/>
    </location>
</feature>
<dbReference type="Pfam" id="PF00561">
    <property type="entry name" value="Abhydrolase_1"/>
    <property type="match status" value="1"/>
</dbReference>
<dbReference type="EMBL" id="JAKKPZ010000649">
    <property type="protein sequence ID" value="KAI1693302.1"/>
    <property type="molecule type" value="Genomic_DNA"/>
</dbReference>
<keyword evidence="4" id="KW-1185">Reference proteome</keyword>
<dbReference type="GO" id="GO:0004177">
    <property type="term" value="F:aminopeptidase activity"/>
    <property type="evidence" value="ECO:0007669"/>
    <property type="project" value="UniProtKB-KW"/>
</dbReference>
<keyword evidence="3" id="KW-0378">Hydrolase</keyword>
<gene>
    <name evidence="3" type="ORF">DdX_20741</name>
</gene>
<organism evidence="3 4">
    <name type="scientific">Ditylenchus destructor</name>
    <dbReference type="NCBI Taxonomy" id="166010"/>
    <lineage>
        <taxon>Eukaryota</taxon>
        <taxon>Metazoa</taxon>
        <taxon>Ecdysozoa</taxon>
        <taxon>Nematoda</taxon>
        <taxon>Chromadorea</taxon>
        <taxon>Rhabditida</taxon>
        <taxon>Tylenchina</taxon>
        <taxon>Tylenchomorpha</taxon>
        <taxon>Sphaerularioidea</taxon>
        <taxon>Anguinidae</taxon>
        <taxon>Anguininae</taxon>
        <taxon>Ditylenchus</taxon>
    </lineage>
</organism>
<sequence>MSLVNLSDKQRSTREEELPLLTYAHDASDSAQFIEKESSKSRRNRRKTETSESNKRNIQQSWRTSRHPTSASCQQSSDNQESFNCLQCCFYSLVCCAIGCWLACPPVPSCVANKIAFRPPRRGKTYGLSCEDADGEMIEVDSACQAYGKEQIRIIPRKNAELIATALSNSNVFVVKTAKKNHLVCVWLSSNIPSDKNVILLMAQPNSCDLGDLVTFRIISDNMGVDAVLFDYSGYGMSSGRATEANIYADIEAVYKFIRQRNSTAHIVLIGISLGTTACVDLASKNPGNVAGVVLVAPLASGCRLLCRKPNKGRSSWLDQFCSIDKVGLIDSPVLLIHGVNDSVISSSHSLALMKKIKNPVEPLYVEDADHNNVLGFPEVFRRLRRFIEKEI</sequence>
<dbReference type="Gene3D" id="3.40.50.1820">
    <property type="entry name" value="alpha/beta hydrolase"/>
    <property type="match status" value="1"/>
</dbReference>
<dbReference type="GO" id="GO:0010008">
    <property type="term" value="C:endosome membrane"/>
    <property type="evidence" value="ECO:0007669"/>
    <property type="project" value="TreeGrafter"/>
</dbReference>
<proteinExistence type="predicted"/>
<evidence type="ECO:0000313" key="4">
    <source>
        <dbReference type="Proteomes" id="UP001201812"/>
    </source>
</evidence>
<keyword evidence="3" id="KW-0031">Aminopeptidase</keyword>
<name>A0AAD4MG39_9BILA</name>
<dbReference type="Proteomes" id="UP001201812">
    <property type="component" value="Unassembled WGS sequence"/>
</dbReference>
<keyword evidence="3" id="KW-0645">Protease</keyword>
<reference evidence="3" key="1">
    <citation type="submission" date="2022-01" db="EMBL/GenBank/DDBJ databases">
        <title>Genome Sequence Resource for Two Populations of Ditylenchus destructor, the Migratory Endoparasitic Phytonematode.</title>
        <authorList>
            <person name="Zhang H."/>
            <person name="Lin R."/>
            <person name="Xie B."/>
        </authorList>
    </citation>
    <scope>NUCLEOTIDE SEQUENCE</scope>
    <source>
        <strain evidence="3">BazhouSP</strain>
    </source>
</reference>
<evidence type="ECO:0000259" key="2">
    <source>
        <dbReference type="Pfam" id="PF00561"/>
    </source>
</evidence>
<dbReference type="SUPFAM" id="SSF53474">
    <property type="entry name" value="alpha/beta-Hydrolases"/>
    <property type="match status" value="1"/>
</dbReference>
<evidence type="ECO:0000256" key="1">
    <source>
        <dbReference type="SAM" id="MobiDB-lite"/>
    </source>
</evidence>
<feature type="region of interest" description="Disordered" evidence="1">
    <location>
        <begin position="29"/>
        <end position="73"/>
    </location>
</feature>
<evidence type="ECO:0000313" key="3">
    <source>
        <dbReference type="EMBL" id="KAI1693302.1"/>
    </source>
</evidence>
<protein>
    <submittedName>
        <fullName evidence="3">Serine aminopeptidase, s33 domain-containing protein</fullName>
    </submittedName>
</protein>
<feature type="domain" description="AB hydrolase-1" evidence="2">
    <location>
        <begin position="224"/>
        <end position="299"/>
    </location>
</feature>
<dbReference type="InterPro" id="IPR029058">
    <property type="entry name" value="AB_hydrolase_fold"/>
</dbReference>
<dbReference type="PANTHER" id="PTHR12277">
    <property type="entry name" value="ALPHA/BETA HYDROLASE DOMAIN-CONTAINING PROTEIN"/>
    <property type="match status" value="1"/>
</dbReference>
<comment type="caution">
    <text evidence="3">The sequence shown here is derived from an EMBL/GenBank/DDBJ whole genome shotgun (WGS) entry which is preliminary data.</text>
</comment>
<dbReference type="AlphaFoldDB" id="A0AAD4MG39"/>
<dbReference type="GO" id="GO:0008474">
    <property type="term" value="F:palmitoyl-(protein) hydrolase activity"/>
    <property type="evidence" value="ECO:0007669"/>
    <property type="project" value="TreeGrafter"/>
</dbReference>
<dbReference type="GO" id="GO:0005886">
    <property type="term" value="C:plasma membrane"/>
    <property type="evidence" value="ECO:0007669"/>
    <property type="project" value="TreeGrafter"/>
</dbReference>
<dbReference type="PANTHER" id="PTHR12277:SF39">
    <property type="entry name" value="SERINE AMINOPEPTIDASE S33 DOMAIN-CONTAINING PROTEIN"/>
    <property type="match status" value="1"/>
</dbReference>
<dbReference type="InterPro" id="IPR000073">
    <property type="entry name" value="AB_hydrolase_1"/>
</dbReference>
<accession>A0AAD4MG39</accession>